<keyword evidence="3" id="KW-1185">Reference proteome</keyword>
<dbReference type="EMBL" id="JAACJN010000382">
    <property type="protein sequence ID" value="KAF5345233.1"/>
    <property type="molecule type" value="Genomic_DNA"/>
</dbReference>
<name>A0A8H5CQK7_9AGAR</name>
<evidence type="ECO:0000256" key="1">
    <source>
        <dbReference type="SAM" id="MobiDB-lite"/>
    </source>
</evidence>
<evidence type="ECO:0000313" key="2">
    <source>
        <dbReference type="EMBL" id="KAF5345233.1"/>
    </source>
</evidence>
<reference evidence="2 3" key="1">
    <citation type="journal article" date="2020" name="ISME J.">
        <title>Uncovering the hidden diversity of litter-decomposition mechanisms in mushroom-forming fungi.</title>
        <authorList>
            <person name="Floudas D."/>
            <person name="Bentzer J."/>
            <person name="Ahren D."/>
            <person name="Johansson T."/>
            <person name="Persson P."/>
            <person name="Tunlid A."/>
        </authorList>
    </citation>
    <scope>NUCLEOTIDE SEQUENCE [LARGE SCALE GENOMIC DNA]</scope>
    <source>
        <strain evidence="2 3">CBS 406.79</strain>
    </source>
</reference>
<feature type="compositionally biased region" description="Polar residues" evidence="1">
    <location>
        <begin position="38"/>
        <end position="48"/>
    </location>
</feature>
<dbReference type="Proteomes" id="UP000518752">
    <property type="component" value="Unassembled WGS sequence"/>
</dbReference>
<accession>A0A8H5CQK7</accession>
<gene>
    <name evidence="2" type="ORF">D9757_015096</name>
</gene>
<evidence type="ECO:0000313" key="3">
    <source>
        <dbReference type="Proteomes" id="UP000518752"/>
    </source>
</evidence>
<organism evidence="2 3">
    <name type="scientific">Collybiopsis confluens</name>
    <dbReference type="NCBI Taxonomy" id="2823264"/>
    <lineage>
        <taxon>Eukaryota</taxon>
        <taxon>Fungi</taxon>
        <taxon>Dikarya</taxon>
        <taxon>Basidiomycota</taxon>
        <taxon>Agaricomycotina</taxon>
        <taxon>Agaricomycetes</taxon>
        <taxon>Agaricomycetidae</taxon>
        <taxon>Agaricales</taxon>
        <taxon>Marasmiineae</taxon>
        <taxon>Omphalotaceae</taxon>
        <taxon>Collybiopsis</taxon>
    </lineage>
</organism>
<sequence length="77" mass="8424">MVWSIELCRLNVRKQLRKNMDQAITLEPLGSMKFKAASDSQTSPSASPNDVDHLHGDNSVLSLLDSAVQQDALLSTV</sequence>
<dbReference type="AlphaFoldDB" id="A0A8H5CQK7"/>
<feature type="region of interest" description="Disordered" evidence="1">
    <location>
        <begin position="35"/>
        <end position="54"/>
    </location>
</feature>
<protein>
    <submittedName>
        <fullName evidence="2">Uncharacterized protein</fullName>
    </submittedName>
</protein>
<proteinExistence type="predicted"/>
<comment type="caution">
    <text evidence="2">The sequence shown here is derived from an EMBL/GenBank/DDBJ whole genome shotgun (WGS) entry which is preliminary data.</text>
</comment>